<keyword evidence="3" id="KW-1185">Reference proteome</keyword>
<feature type="region of interest" description="Disordered" evidence="1">
    <location>
        <begin position="129"/>
        <end position="149"/>
    </location>
</feature>
<dbReference type="AlphaFoldDB" id="A0A9E7FB67"/>
<dbReference type="EMBL" id="CP097505">
    <property type="protein sequence ID" value="URD92739.1"/>
    <property type="molecule type" value="Genomic_DNA"/>
</dbReference>
<evidence type="ECO:0000256" key="1">
    <source>
        <dbReference type="SAM" id="MobiDB-lite"/>
    </source>
</evidence>
<feature type="compositionally biased region" description="Basic and acidic residues" evidence="1">
    <location>
        <begin position="19"/>
        <end position="28"/>
    </location>
</feature>
<feature type="compositionally biased region" description="Basic and acidic residues" evidence="1">
    <location>
        <begin position="133"/>
        <end position="142"/>
    </location>
</feature>
<evidence type="ECO:0000313" key="2">
    <source>
        <dbReference type="EMBL" id="URD92739.1"/>
    </source>
</evidence>
<evidence type="ECO:0000313" key="3">
    <source>
        <dbReference type="Proteomes" id="UP001055439"/>
    </source>
</evidence>
<protein>
    <submittedName>
        <fullName evidence="2">Uncharacterized protein</fullName>
    </submittedName>
</protein>
<organism evidence="2 3">
    <name type="scientific">Musa troglodytarum</name>
    <name type="common">fe'i banana</name>
    <dbReference type="NCBI Taxonomy" id="320322"/>
    <lineage>
        <taxon>Eukaryota</taxon>
        <taxon>Viridiplantae</taxon>
        <taxon>Streptophyta</taxon>
        <taxon>Embryophyta</taxon>
        <taxon>Tracheophyta</taxon>
        <taxon>Spermatophyta</taxon>
        <taxon>Magnoliopsida</taxon>
        <taxon>Liliopsida</taxon>
        <taxon>Zingiberales</taxon>
        <taxon>Musaceae</taxon>
        <taxon>Musa</taxon>
    </lineage>
</organism>
<sequence length="149" mass="17140">MWESLLPSVSRAASATQHEPSRSWKEFKSTESNTAEHIKPWDNVWWGWSTHINEAPLRSGQWISQQRAVPTLEVEPVHCTPFEKLQRLLQCDSSNFSYVSPCEAVRLLYDYSSASDSATRCLRYDPLNSPAEGDYHSHRDSTPNEWQAE</sequence>
<proteinExistence type="predicted"/>
<name>A0A9E7FB67_9LILI</name>
<accession>A0A9E7FB67</accession>
<feature type="region of interest" description="Disordered" evidence="1">
    <location>
        <begin position="1"/>
        <end position="28"/>
    </location>
</feature>
<gene>
    <name evidence="2" type="ORF">MUK42_27124</name>
</gene>
<dbReference type="Proteomes" id="UP001055439">
    <property type="component" value="Chromosome 3"/>
</dbReference>
<reference evidence="2" key="1">
    <citation type="submission" date="2022-05" db="EMBL/GenBank/DDBJ databases">
        <title>The Musa troglodytarum L. genome provides insights into the mechanism of non-climacteric behaviour and enrichment of carotenoids.</title>
        <authorList>
            <person name="Wang J."/>
        </authorList>
    </citation>
    <scope>NUCLEOTIDE SEQUENCE</scope>
    <source>
        <tissue evidence="2">Leaf</tissue>
    </source>
</reference>